<dbReference type="SMART" id="SM00220">
    <property type="entry name" value="S_TKc"/>
    <property type="match status" value="1"/>
</dbReference>
<evidence type="ECO:0000313" key="12">
    <source>
        <dbReference type="Proteomes" id="UP000092600"/>
    </source>
</evidence>
<dbReference type="PROSITE" id="PS50011">
    <property type="entry name" value="PROTEIN_KINASE_DOM"/>
    <property type="match status" value="1"/>
</dbReference>
<dbReference type="GO" id="GO:0005524">
    <property type="term" value="F:ATP binding"/>
    <property type="evidence" value="ECO:0007669"/>
    <property type="project" value="UniProtKB-UniRule"/>
</dbReference>
<dbReference type="PROSITE" id="PS00107">
    <property type="entry name" value="PROTEIN_KINASE_ATP"/>
    <property type="match status" value="1"/>
</dbReference>
<comment type="catalytic activity">
    <reaction evidence="9">
        <text>L-seryl-[protein] + ATP = O-phospho-L-seryl-[protein] + ADP + H(+)</text>
        <dbReference type="Rhea" id="RHEA:17989"/>
        <dbReference type="Rhea" id="RHEA-COMP:9863"/>
        <dbReference type="Rhea" id="RHEA-COMP:11604"/>
        <dbReference type="ChEBI" id="CHEBI:15378"/>
        <dbReference type="ChEBI" id="CHEBI:29999"/>
        <dbReference type="ChEBI" id="CHEBI:30616"/>
        <dbReference type="ChEBI" id="CHEBI:83421"/>
        <dbReference type="ChEBI" id="CHEBI:456216"/>
        <dbReference type="EC" id="2.7.11.1"/>
    </reaction>
</comment>
<evidence type="ECO:0000256" key="6">
    <source>
        <dbReference type="ARBA" id="ARBA00061236"/>
    </source>
</evidence>
<evidence type="ECO:0000256" key="4">
    <source>
        <dbReference type="ARBA" id="ARBA00022777"/>
    </source>
</evidence>
<dbReference type="InterPro" id="IPR011009">
    <property type="entry name" value="Kinase-like_dom_sf"/>
</dbReference>
<dbReference type="PANTHER" id="PTHR24054">
    <property type="entry name" value="CASEIN KINASE II SUBUNIT ALPHA"/>
    <property type="match status" value="1"/>
</dbReference>
<dbReference type="GO" id="GO:0010229">
    <property type="term" value="P:inflorescence development"/>
    <property type="evidence" value="ECO:0007669"/>
    <property type="project" value="UniProtKB-ARBA"/>
</dbReference>
<evidence type="ECO:0000313" key="11">
    <source>
        <dbReference type="EMBL" id="OAY76770.1"/>
    </source>
</evidence>
<gene>
    <name evidence="11" type="ORF">ACMD2_18596</name>
</gene>
<keyword evidence="2 9" id="KW-0808">Transferase</keyword>
<dbReference type="CDD" id="cd14132">
    <property type="entry name" value="STKc_CK2_alpha"/>
    <property type="match status" value="1"/>
</dbReference>
<evidence type="ECO:0000256" key="2">
    <source>
        <dbReference type="ARBA" id="ARBA00022679"/>
    </source>
</evidence>
<dbReference type="GO" id="GO:0005956">
    <property type="term" value="C:protein kinase CK2 complex"/>
    <property type="evidence" value="ECO:0007669"/>
    <property type="project" value="TreeGrafter"/>
</dbReference>
<dbReference type="PROSITE" id="PS00108">
    <property type="entry name" value="PROTEIN_KINASE_ST"/>
    <property type="match status" value="1"/>
</dbReference>
<dbReference type="SUPFAM" id="SSF56112">
    <property type="entry name" value="Protein kinase-like (PK-like)"/>
    <property type="match status" value="1"/>
</dbReference>
<dbReference type="GO" id="GO:0009648">
    <property type="term" value="P:photoperiodism"/>
    <property type="evidence" value="ECO:0007669"/>
    <property type="project" value="UniProtKB-ARBA"/>
</dbReference>
<dbReference type="STRING" id="4615.A0A199VJ48"/>
<evidence type="ECO:0000256" key="9">
    <source>
        <dbReference type="RuleBase" id="RU369118"/>
    </source>
</evidence>
<comment type="similarity">
    <text evidence="6 9">Belongs to the protein kinase superfamily. Ser/Thr protein kinase family. CK2 subfamily.</text>
</comment>
<keyword evidence="1 8" id="KW-0723">Serine/threonine-protein kinase</keyword>
<evidence type="ECO:0000256" key="8">
    <source>
        <dbReference type="RuleBase" id="RU000304"/>
    </source>
</evidence>
<dbReference type="GO" id="GO:0106310">
    <property type="term" value="F:protein serine kinase activity"/>
    <property type="evidence" value="ECO:0007669"/>
    <property type="project" value="UniProtKB-UniRule"/>
</dbReference>
<dbReference type="EC" id="2.7.11.1" evidence="9"/>
<dbReference type="PANTHER" id="PTHR24054:SF56">
    <property type="entry name" value="CASEIN KINASE II SUBUNIT ALPHA-1"/>
    <property type="match status" value="1"/>
</dbReference>
<proteinExistence type="inferred from homology"/>
<reference evidence="11 12" key="1">
    <citation type="journal article" date="2016" name="DNA Res.">
        <title>The draft genome of MD-2 pineapple using hybrid error correction of long reads.</title>
        <authorList>
            <person name="Redwan R.M."/>
            <person name="Saidin A."/>
            <person name="Kumar S.V."/>
        </authorList>
    </citation>
    <scope>NUCLEOTIDE SEQUENCE [LARGE SCALE GENOMIC DNA]</scope>
    <source>
        <strain evidence="12">cv. MD2</strain>
        <tissue evidence="11">Leaf</tissue>
    </source>
</reference>
<evidence type="ECO:0000256" key="1">
    <source>
        <dbReference type="ARBA" id="ARBA00022527"/>
    </source>
</evidence>
<dbReference type="InterPro" id="IPR045216">
    <property type="entry name" value="CK2_alpha"/>
</dbReference>
<comment type="caution">
    <text evidence="11">The sequence shown here is derived from an EMBL/GenBank/DDBJ whole genome shotgun (WGS) entry which is preliminary data.</text>
</comment>
<keyword evidence="4 9" id="KW-0418">Kinase</keyword>
<keyword evidence="3 7" id="KW-0547">Nucleotide-binding</keyword>
<dbReference type="GO" id="GO:0005634">
    <property type="term" value="C:nucleus"/>
    <property type="evidence" value="ECO:0007669"/>
    <property type="project" value="TreeGrafter"/>
</dbReference>
<sequence length="283" mass="33632">MSKARVYADVNVQRSKEYWDYESLTVQWGDQDDYEVVRKVGRGKYSEVFEGINITNKERCIIKILKPVKKKKIKREIKILQNLCGGPNIVKLFDIVRDQNSKTPSLIFEYVNSTDFKVLYPTLTDYDIRYYMYELLKALDYCHSQGIMHRDVKPHNVMIDHELRKLRLIDWGLAEFYHPGKEYFKGPELLVDLQDYDYSLDMWSLGCMFAGMIFRKEPFFYGHDNHDQLVKIAKTQQEALVKAIDFLDRLLRYDHQDRLTAREAMAHPYFQQVRAAESSRMRP</sequence>
<dbReference type="AlphaFoldDB" id="A0A199VJ48"/>
<dbReference type="Gene3D" id="1.10.510.10">
    <property type="entry name" value="Transferase(Phosphotransferase) domain 1"/>
    <property type="match status" value="1"/>
</dbReference>
<feature type="binding site" evidence="7">
    <location>
        <position position="63"/>
    </location>
    <ligand>
        <name>ATP</name>
        <dbReference type="ChEBI" id="CHEBI:30616"/>
    </ligand>
</feature>
<dbReference type="InterPro" id="IPR017441">
    <property type="entry name" value="Protein_kinase_ATP_BS"/>
</dbReference>
<protein>
    <recommendedName>
        <fullName evidence="9">Casein kinase II subunit alpha</fullName>
        <shortName evidence="9">CK II alpha</shortName>
        <ecNumber evidence="9">2.7.11.1</ecNumber>
    </recommendedName>
</protein>
<dbReference type="GO" id="GO:0004674">
    <property type="term" value="F:protein serine/threonine kinase activity"/>
    <property type="evidence" value="ECO:0007669"/>
    <property type="project" value="UniProtKB-UniRule"/>
</dbReference>
<keyword evidence="5 7" id="KW-0067">ATP-binding</keyword>
<comment type="catalytic activity">
    <reaction evidence="9">
        <text>L-threonyl-[protein] + ATP = O-phospho-L-threonyl-[protein] + ADP + H(+)</text>
        <dbReference type="Rhea" id="RHEA:46608"/>
        <dbReference type="Rhea" id="RHEA-COMP:11060"/>
        <dbReference type="Rhea" id="RHEA-COMP:11605"/>
        <dbReference type="ChEBI" id="CHEBI:15378"/>
        <dbReference type="ChEBI" id="CHEBI:30013"/>
        <dbReference type="ChEBI" id="CHEBI:30616"/>
        <dbReference type="ChEBI" id="CHEBI:61977"/>
        <dbReference type="ChEBI" id="CHEBI:456216"/>
        <dbReference type="EC" id="2.7.11.1"/>
    </reaction>
</comment>
<dbReference type="GO" id="GO:0051726">
    <property type="term" value="P:regulation of cell cycle"/>
    <property type="evidence" value="ECO:0007669"/>
    <property type="project" value="TreeGrafter"/>
</dbReference>
<dbReference type="EMBL" id="LSRQ01001726">
    <property type="protein sequence ID" value="OAY76770.1"/>
    <property type="molecule type" value="Genomic_DNA"/>
</dbReference>
<dbReference type="GO" id="GO:0005829">
    <property type="term" value="C:cytosol"/>
    <property type="evidence" value="ECO:0007669"/>
    <property type="project" value="TreeGrafter"/>
</dbReference>
<feature type="domain" description="Protein kinase" evidence="10">
    <location>
        <begin position="34"/>
        <end position="270"/>
    </location>
</feature>
<dbReference type="FunFam" id="1.10.510.10:FF:000059">
    <property type="entry name" value="Casein kinase II subunit alpha"/>
    <property type="match status" value="1"/>
</dbReference>
<dbReference type="Gene3D" id="3.30.200.20">
    <property type="entry name" value="Phosphorylase Kinase, domain 1"/>
    <property type="match status" value="1"/>
</dbReference>
<dbReference type="FunFam" id="3.30.200.20:FF:000088">
    <property type="entry name" value="Casein kinase II subunit alpha"/>
    <property type="match status" value="1"/>
</dbReference>
<dbReference type="Proteomes" id="UP000092600">
    <property type="component" value="Unassembled WGS sequence"/>
</dbReference>
<dbReference type="InterPro" id="IPR000719">
    <property type="entry name" value="Prot_kinase_dom"/>
</dbReference>
<name>A0A199VJ48_ANACO</name>
<accession>A0A199VJ48</accession>
<dbReference type="Pfam" id="PF00069">
    <property type="entry name" value="Pkinase"/>
    <property type="match status" value="1"/>
</dbReference>
<evidence type="ECO:0000259" key="10">
    <source>
        <dbReference type="PROSITE" id="PS50011"/>
    </source>
</evidence>
<evidence type="ECO:0000256" key="7">
    <source>
        <dbReference type="PROSITE-ProRule" id="PRU10141"/>
    </source>
</evidence>
<evidence type="ECO:0000256" key="3">
    <source>
        <dbReference type="ARBA" id="ARBA00022741"/>
    </source>
</evidence>
<dbReference type="InterPro" id="IPR008271">
    <property type="entry name" value="Ser/Thr_kinase_AS"/>
</dbReference>
<evidence type="ECO:0000256" key="5">
    <source>
        <dbReference type="ARBA" id="ARBA00022840"/>
    </source>
</evidence>
<comment type="function">
    <text evidence="9">Casein kinases are operationally defined by their preferential utilization of acidic proteins as substrates.</text>
</comment>
<organism evidence="11 12">
    <name type="scientific">Ananas comosus</name>
    <name type="common">Pineapple</name>
    <name type="synonym">Ananas ananas</name>
    <dbReference type="NCBI Taxonomy" id="4615"/>
    <lineage>
        <taxon>Eukaryota</taxon>
        <taxon>Viridiplantae</taxon>
        <taxon>Streptophyta</taxon>
        <taxon>Embryophyta</taxon>
        <taxon>Tracheophyta</taxon>
        <taxon>Spermatophyta</taxon>
        <taxon>Magnoliopsida</taxon>
        <taxon>Liliopsida</taxon>
        <taxon>Poales</taxon>
        <taxon>Bromeliaceae</taxon>
        <taxon>Bromelioideae</taxon>
        <taxon>Ananas</taxon>
    </lineage>
</organism>